<keyword evidence="3" id="KW-1185">Reference proteome</keyword>
<comment type="caution">
    <text evidence="2">The sequence shown here is derived from an EMBL/GenBank/DDBJ whole genome shotgun (WGS) entry which is preliminary data.</text>
</comment>
<protein>
    <submittedName>
        <fullName evidence="2">Uncharacterized protein</fullName>
    </submittedName>
</protein>
<organism evidence="2 3">
    <name type="scientific">Streptomyces alanosinicus</name>
    <dbReference type="NCBI Taxonomy" id="68171"/>
    <lineage>
        <taxon>Bacteria</taxon>
        <taxon>Bacillati</taxon>
        <taxon>Actinomycetota</taxon>
        <taxon>Actinomycetes</taxon>
        <taxon>Kitasatosporales</taxon>
        <taxon>Streptomycetaceae</taxon>
        <taxon>Streptomyces</taxon>
    </lineage>
</organism>
<evidence type="ECO:0000313" key="3">
    <source>
        <dbReference type="Proteomes" id="UP000655443"/>
    </source>
</evidence>
<gene>
    <name evidence="2" type="ORF">GCM10010339_71370</name>
</gene>
<dbReference type="AlphaFoldDB" id="A0A919D651"/>
<dbReference type="Proteomes" id="UP000655443">
    <property type="component" value="Unassembled WGS sequence"/>
</dbReference>
<reference evidence="2" key="1">
    <citation type="journal article" date="2014" name="Int. J. Syst. Evol. Microbiol.">
        <title>Complete genome sequence of Corynebacterium casei LMG S-19264T (=DSM 44701T), isolated from a smear-ripened cheese.</title>
        <authorList>
            <consortium name="US DOE Joint Genome Institute (JGI-PGF)"/>
            <person name="Walter F."/>
            <person name="Albersmeier A."/>
            <person name="Kalinowski J."/>
            <person name="Ruckert C."/>
        </authorList>
    </citation>
    <scope>NUCLEOTIDE SEQUENCE</scope>
    <source>
        <strain evidence="2">JCM 4714</strain>
    </source>
</reference>
<accession>A0A919D651</accession>
<feature type="region of interest" description="Disordered" evidence="1">
    <location>
        <begin position="87"/>
        <end position="121"/>
    </location>
</feature>
<name>A0A919D651_9ACTN</name>
<dbReference type="EMBL" id="BMVG01000028">
    <property type="protein sequence ID" value="GHE11451.1"/>
    <property type="molecule type" value="Genomic_DNA"/>
</dbReference>
<proteinExistence type="predicted"/>
<evidence type="ECO:0000313" key="2">
    <source>
        <dbReference type="EMBL" id="GHE11451.1"/>
    </source>
</evidence>
<evidence type="ECO:0000256" key="1">
    <source>
        <dbReference type="SAM" id="MobiDB-lite"/>
    </source>
</evidence>
<reference evidence="2" key="2">
    <citation type="submission" date="2020-09" db="EMBL/GenBank/DDBJ databases">
        <authorList>
            <person name="Sun Q."/>
            <person name="Ohkuma M."/>
        </authorList>
    </citation>
    <scope>NUCLEOTIDE SEQUENCE</scope>
    <source>
        <strain evidence="2">JCM 4714</strain>
    </source>
</reference>
<sequence length="210" mass="24139">MDSSATALPSERAPSQLSDDAVDMPVLHIHLALRDRSPLPHNRPLPVRFTTYWEKHLPRRWHTGPRCYSHRDAMDALAKELRQYHEAHPHYPPQRPPQPRRRRRQRPPYAHTPRGPGDIRPGTWLWVKPGGLHPGWGDIHRLAMLTRLDSSYCEVWLDDTTVHHVKPHLLILVCTPVVNAARASGVTSLADRVRLPHLTKNRSLPIRSLT</sequence>